<feature type="region of interest" description="Disordered" evidence="1">
    <location>
        <begin position="224"/>
        <end position="276"/>
    </location>
</feature>
<keyword evidence="2" id="KW-0812">Transmembrane</keyword>
<dbReference type="EMBL" id="CP114014">
    <property type="protein sequence ID" value="XAY08529.1"/>
    <property type="molecule type" value="Genomic_DNA"/>
</dbReference>
<dbReference type="AlphaFoldDB" id="A0AAU7B3I8"/>
<evidence type="ECO:0008006" key="4">
    <source>
        <dbReference type="Google" id="ProtNLM"/>
    </source>
</evidence>
<proteinExistence type="predicted"/>
<accession>A0AAU7B3I8</accession>
<name>A0AAU7B3I8_9ACTN</name>
<evidence type="ECO:0000256" key="2">
    <source>
        <dbReference type="SAM" id="Phobius"/>
    </source>
</evidence>
<sequence length="276" mass="28917">MLFDLRGRGRRRVVQTIYLALAILMGGGLVLFGIGGNTNGGLFDAFSSDNQTVQNTSYSKDIDKVEKRIEVNPKDAAAWARLASLQLAEGGVQGAFDGDKDGLDKFREASRSWDRYTALNPPKTDLSVARQMINVYGSTGLNQPAKAVAVMDVIIDETEPPEADLYKQYAQLAFFASQTRKGDLAIDRAVALSPASDRKSVRSALENLKTQITQAAAQQAAAAAGADAPAATPTEAVPVTPAPTVTTGKATTTGSGSTTTGKTTSTSKGATTTTAP</sequence>
<dbReference type="Gene3D" id="1.25.40.10">
    <property type="entry name" value="Tetratricopeptide repeat domain"/>
    <property type="match status" value="1"/>
</dbReference>
<protein>
    <recommendedName>
        <fullName evidence="4">Tetratricopeptide repeat protein</fullName>
    </recommendedName>
</protein>
<dbReference type="KEGG" id="parq:DSM112329_05431"/>
<evidence type="ECO:0000256" key="1">
    <source>
        <dbReference type="SAM" id="MobiDB-lite"/>
    </source>
</evidence>
<evidence type="ECO:0000313" key="3">
    <source>
        <dbReference type="EMBL" id="XAY08529.1"/>
    </source>
</evidence>
<organism evidence="3">
    <name type="scientific">Paraconexibacter sp. AEG42_29</name>
    <dbReference type="NCBI Taxonomy" id="2997339"/>
    <lineage>
        <taxon>Bacteria</taxon>
        <taxon>Bacillati</taxon>
        <taxon>Actinomycetota</taxon>
        <taxon>Thermoleophilia</taxon>
        <taxon>Solirubrobacterales</taxon>
        <taxon>Paraconexibacteraceae</taxon>
        <taxon>Paraconexibacter</taxon>
    </lineage>
</organism>
<dbReference type="RefSeq" id="WP_354699707.1">
    <property type="nucleotide sequence ID" value="NZ_CP114014.1"/>
</dbReference>
<dbReference type="InterPro" id="IPR011990">
    <property type="entry name" value="TPR-like_helical_dom_sf"/>
</dbReference>
<feature type="transmembrane region" description="Helical" evidence="2">
    <location>
        <begin position="12"/>
        <end position="34"/>
    </location>
</feature>
<keyword evidence="2" id="KW-0472">Membrane</keyword>
<gene>
    <name evidence="3" type="ORF">DSM112329_05431</name>
</gene>
<keyword evidence="2" id="KW-1133">Transmembrane helix</keyword>
<reference evidence="3" key="1">
    <citation type="submission" date="2022-12" db="EMBL/GenBank/DDBJ databases">
        <title>Paraconexibacter alkalitolerans sp. nov. and Baekduia alba sp. nov., isolated from soil and emended description of the genera Paraconexibacter (Chun et al., 2020) and Baekduia (An et al., 2020).</title>
        <authorList>
            <person name="Vieira S."/>
            <person name="Huber K.J."/>
            <person name="Geppert A."/>
            <person name="Wolf J."/>
            <person name="Neumann-Schaal M."/>
            <person name="Muesken M."/>
            <person name="Overmann J."/>
        </authorList>
    </citation>
    <scope>NUCLEOTIDE SEQUENCE</scope>
    <source>
        <strain evidence="3">AEG42_29</strain>
    </source>
</reference>